<feature type="compositionally biased region" description="Basic residues" evidence="13">
    <location>
        <begin position="45"/>
        <end position="60"/>
    </location>
</feature>
<dbReference type="PANTHER" id="PTHR14385">
    <property type="entry name" value="CXC CHEMOKINE LIGAND"/>
    <property type="match status" value="1"/>
</dbReference>
<feature type="transmembrane region" description="Helical" evidence="14">
    <location>
        <begin position="393"/>
        <end position="415"/>
    </location>
</feature>
<evidence type="ECO:0000256" key="5">
    <source>
        <dbReference type="ARBA" id="ARBA00022514"/>
    </source>
</evidence>
<sequence>MGVGGRDVRAAGARAPPPPPRPRPRRGLTDFPAVLTRHVTQCRRPAGKRKRPGRWWRRRAGGAVAAGGPPDLGRLGGHPRAGPSSCCLCALLPGRSLGAGARGTGARGRGAPPPGLSPRRWRWGAAAARPAVPTALSVRKVRAREEGASSSRRTPHPRTPTAAAARRPGGPGREQLDAALRSGLAPDMGAGPLVLLAALALLTRPGDGNEGSVTGSCYCDKAISSGSPPTAELMAHLRKHLRVYQRCNSYVRFQLRMRSVCGGSKDPWVQQLMSCLDRKECGSADSRSVAPQEQLPPLSTQVPEPTERAPLDMGSPAQTYLPPAWRSTYLPTALQSTRQPVFPAGTLSLEKKLTHTSEIATSTVGHSLRTGSEAGESQKQQIKRVEPTAGTSAMVPVLSLLGIIFILTGVLLYVLCKRREQSLQHPPDLQLHYTPVASDSNV</sequence>
<organism evidence="16 17">
    <name type="scientific">Canis lupus familiaris</name>
    <name type="common">Dog</name>
    <name type="synonym">Canis familiaris</name>
    <dbReference type="NCBI Taxonomy" id="9615"/>
    <lineage>
        <taxon>Eukaryota</taxon>
        <taxon>Metazoa</taxon>
        <taxon>Chordata</taxon>
        <taxon>Craniata</taxon>
        <taxon>Vertebrata</taxon>
        <taxon>Euteleostomi</taxon>
        <taxon>Mammalia</taxon>
        <taxon>Eutheria</taxon>
        <taxon>Laurasiatheria</taxon>
        <taxon>Carnivora</taxon>
        <taxon>Caniformia</taxon>
        <taxon>Canidae</taxon>
        <taxon>Canis</taxon>
    </lineage>
</organism>
<dbReference type="GO" id="GO:0034612">
    <property type="term" value="P:response to tumor necrosis factor"/>
    <property type="evidence" value="ECO:0007669"/>
    <property type="project" value="InterPro"/>
</dbReference>
<gene>
    <name evidence="16" type="primary">CXCL16</name>
</gene>
<evidence type="ECO:0000256" key="12">
    <source>
        <dbReference type="ARBA" id="ARBA00032815"/>
    </source>
</evidence>
<dbReference type="GO" id="GO:0016020">
    <property type="term" value="C:membrane"/>
    <property type="evidence" value="ECO:0007669"/>
    <property type="project" value="UniProtKB-SubCell"/>
</dbReference>
<feature type="domain" description="C-X-C motif chemokine 16" evidence="15">
    <location>
        <begin position="206"/>
        <end position="297"/>
    </location>
</feature>
<evidence type="ECO:0000256" key="11">
    <source>
        <dbReference type="ARBA" id="ARBA00023180"/>
    </source>
</evidence>
<dbReference type="Proteomes" id="UP000805418">
    <property type="component" value="Chromosome 5"/>
</dbReference>
<keyword evidence="11" id="KW-0325">Glycoprotein</keyword>
<keyword evidence="5" id="KW-0202">Cytokine</keyword>
<evidence type="ECO:0000256" key="3">
    <source>
        <dbReference type="ARBA" id="ARBA00017995"/>
    </source>
</evidence>
<dbReference type="GO" id="GO:0030335">
    <property type="term" value="P:positive regulation of cell migration"/>
    <property type="evidence" value="ECO:0000318"/>
    <property type="project" value="GO_Central"/>
</dbReference>
<evidence type="ECO:0000256" key="4">
    <source>
        <dbReference type="ARBA" id="ARBA00022500"/>
    </source>
</evidence>
<evidence type="ECO:0000256" key="14">
    <source>
        <dbReference type="SAM" id="Phobius"/>
    </source>
</evidence>
<evidence type="ECO:0000313" key="16">
    <source>
        <dbReference type="Ensembl" id="ENSCAFP00845022682.1"/>
    </source>
</evidence>
<dbReference type="AlphaFoldDB" id="A0A8I3NNT7"/>
<proteinExistence type="inferred from homology"/>
<protein>
    <recommendedName>
        <fullName evidence="3">C-X-C motif chemokine 16</fullName>
    </recommendedName>
    <alternativeName>
        <fullName evidence="12">Transmembrane chemokine CXCL16</fullName>
    </alternativeName>
</protein>
<dbReference type="Reactome" id="R-CFA-380108">
    <property type="pathway name" value="Chemokine receptors bind chemokines"/>
</dbReference>
<comment type="subcellular location">
    <subcellularLocation>
        <location evidence="1">Membrane</location>
        <topology evidence="1">Single-pass type I membrane protein</topology>
    </subcellularLocation>
</comment>
<evidence type="ECO:0000256" key="6">
    <source>
        <dbReference type="ARBA" id="ARBA00022692"/>
    </source>
</evidence>
<keyword evidence="17" id="KW-1185">Reference proteome</keyword>
<name>A0A8I3NNT7_CANLF</name>
<dbReference type="Ensembl" id="ENSCAFT00845028826.1">
    <property type="protein sequence ID" value="ENSCAFP00845022682.1"/>
    <property type="gene ID" value="ENSCAFG00845016210.1"/>
</dbReference>
<keyword evidence="4" id="KW-0145">Chemotaxis</keyword>
<dbReference type="GO" id="GO:0030307">
    <property type="term" value="P:positive regulation of cell growth"/>
    <property type="evidence" value="ECO:0007669"/>
    <property type="project" value="InterPro"/>
</dbReference>
<feature type="region of interest" description="Disordered" evidence="13">
    <location>
        <begin position="1"/>
        <end position="77"/>
    </location>
</feature>
<reference evidence="16" key="2">
    <citation type="submission" date="2025-08" db="UniProtKB">
        <authorList>
            <consortium name="Ensembl"/>
        </authorList>
    </citation>
    <scope>IDENTIFICATION</scope>
    <source>
        <strain evidence="16">Boxer</strain>
    </source>
</reference>
<evidence type="ECO:0000256" key="9">
    <source>
        <dbReference type="ARBA" id="ARBA00023136"/>
    </source>
</evidence>
<dbReference type="GO" id="GO:0005044">
    <property type="term" value="F:scavenger receptor activity"/>
    <property type="evidence" value="ECO:0000318"/>
    <property type="project" value="GO_Central"/>
</dbReference>
<keyword evidence="10" id="KW-1015">Disulfide bond</keyword>
<keyword evidence="9 14" id="KW-0472">Membrane</keyword>
<evidence type="ECO:0000256" key="2">
    <source>
        <dbReference type="ARBA" id="ARBA00010665"/>
    </source>
</evidence>
<reference evidence="16" key="1">
    <citation type="submission" date="2020-03" db="EMBL/GenBank/DDBJ databases">
        <title>Long-read based genome assembly of a Labrador retriever dog.</title>
        <authorList>
            <person name="Eory L."/>
            <person name="Zhang W."/>
            <person name="Schoenebeck J."/>
        </authorList>
    </citation>
    <scope>NUCLEOTIDE SEQUENCE [LARGE SCALE GENOMIC DNA]</scope>
    <source>
        <strain evidence="16">Labrador retriever</strain>
    </source>
</reference>
<evidence type="ECO:0000313" key="17">
    <source>
        <dbReference type="Proteomes" id="UP000805418"/>
    </source>
</evidence>
<dbReference type="InterPro" id="IPR026296">
    <property type="entry name" value="CXCL16"/>
</dbReference>
<keyword evidence="7" id="KW-0732">Signal</keyword>
<dbReference type="GO" id="GO:0005615">
    <property type="term" value="C:extracellular space"/>
    <property type="evidence" value="ECO:0000318"/>
    <property type="project" value="GO_Central"/>
</dbReference>
<evidence type="ECO:0000259" key="15">
    <source>
        <dbReference type="Pfam" id="PF20902"/>
    </source>
</evidence>
<dbReference type="PANTHER" id="PTHR14385:SF0">
    <property type="entry name" value="C-X-C MOTIF CHEMOKINE 16"/>
    <property type="match status" value="1"/>
</dbReference>
<dbReference type="GO" id="GO:0008009">
    <property type="term" value="F:chemokine activity"/>
    <property type="evidence" value="ECO:0000318"/>
    <property type="project" value="GO_Central"/>
</dbReference>
<dbReference type="FunCoup" id="A0A8I3NNT7">
    <property type="interactions" value="16"/>
</dbReference>
<dbReference type="Reactome" id="R-CFA-418594">
    <property type="pathway name" value="G alpha (i) signalling events"/>
</dbReference>
<dbReference type="GO" id="GO:0034341">
    <property type="term" value="P:response to type II interferon"/>
    <property type="evidence" value="ECO:0007669"/>
    <property type="project" value="InterPro"/>
</dbReference>
<dbReference type="GO" id="GO:0006898">
    <property type="term" value="P:receptor-mediated endocytosis"/>
    <property type="evidence" value="ECO:0007669"/>
    <property type="project" value="InterPro"/>
</dbReference>
<keyword evidence="8 14" id="KW-1133">Transmembrane helix</keyword>
<dbReference type="GeneTree" id="ENSGT00390000002148"/>
<accession>A0A8I3NNT7</accession>
<feature type="compositionally biased region" description="Polar residues" evidence="13">
    <location>
        <begin position="286"/>
        <end position="303"/>
    </location>
</feature>
<dbReference type="GO" id="GO:0010818">
    <property type="term" value="P:T cell chemotaxis"/>
    <property type="evidence" value="ECO:0000318"/>
    <property type="project" value="GO_Central"/>
</dbReference>
<evidence type="ECO:0000256" key="10">
    <source>
        <dbReference type="ARBA" id="ARBA00023157"/>
    </source>
</evidence>
<feature type="region of interest" description="Disordered" evidence="13">
    <location>
        <begin position="286"/>
        <end position="317"/>
    </location>
</feature>
<evidence type="ECO:0000256" key="1">
    <source>
        <dbReference type="ARBA" id="ARBA00004479"/>
    </source>
</evidence>
<dbReference type="Pfam" id="PF20902">
    <property type="entry name" value="CXCL16"/>
    <property type="match status" value="1"/>
</dbReference>
<evidence type="ECO:0000256" key="7">
    <source>
        <dbReference type="ARBA" id="ARBA00022729"/>
    </source>
</evidence>
<evidence type="ECO:0000256" key="8">
    <source>
        <dbReference type="ARBA" id="ARBA00022989"/>
    </source>
</evidence>
<dbReference type="GO" id="GO:0005041">
    <property type="term" value="F:low-density lipoprotein particle receptor activity"/>
    <property type="evidence" value="ECO:0000318"/>
    <property type="project" value="GO_Central"/>
</dbReference>
<dbReference type="InterPro" id="IPR048585">
    <property type="entry name" value="CXCL16_dom"/>
</dbReference>
<keyword evidence="6 14" id="KW-0812">Transmembrane</keyword>
<comment type="similarity">
    <text evidence="2">Belongs to the intercrine alpha (chemokine CxC) family.</text>
</comment>
<feature type="region of interest" description="Disordered" evidence="13">
    <location>
        <begin position="132"/>
        <end position="176"/>
    </location>
</feature>
<feature type="compositionally biased region" description="Low complexity" evidence="13">
    <location>
        <begin position="159"/>
        <end position="168"/>
    </location>
</feature>
<evidence type="ECO:0000256" key="13">
    <source>
        <dbReference type="SAM" id="MobiDB-lite"/>
    </source>
</evidence>
<dbReference type="OrthoDB" id="9836360at2759"/>
<reference evidence="16" key="3">
    <citation type="submission" date="2025-09" db="UniProtKB">
        <authorList>
            <consortium name="Ensembl"/>
        </authorList>
    </citation>
    <scope>IDENTIFICATION</scope>
    <source>
        <strain evidence="16">Boxer</strain>
    </source>
</reference>